<dbReference type="EMBL" id="JACSRA010000032">
    <property type="protein sequence ID" value="MBD7912957.1"/>
    <property type="molecule type" value="Genomic_DNA"/>
</dbReference>
<dbReference type="Proteomes" id="UP000627781">
    <property type="component" value="Unassembled WGS sequence"/>
</dbReference>
<gene>
    <name evidence="2" type="ORF">H9661_16515</name>
</gene>
<comment type="caution">
    <text evidence="2">The sequence shown here is derived from an EMBL/GenBank/DDBJ whole genome shotgun (WGS) entry which is preliminary data.</text>
</comment>
<name>A0ABR8PXQ8_9CLOT</name>
<feature type="domain" description="N-acetyltransferase" evidence="1">
    <location>
        <begin position="114"/>
        <end position="237"/>
    </location>
</feature>
<evidence type="ECO:0000313" key="3">
    <source>
        <dbReference type="Proteomes" id="UP000627781"/>
    </source>
</evidence>
<evidence type="ECO:0000313" key="2">
    <source>
        <dbReference type="EMBL" id="MBD7912957.1"/>
    </source>
</evidence>
<dbReference type="PANTHER" id="PTHR20958:SF6">
    <property type="entry name" value="GLYCINE N-ACYLTRANSFERASE-LIKE PROTEIN"/>
    <property type="match status" value="1"/>
</dbReference>
<reference evidence="2 3" key="1">
    <citation type="submission" date="2020-08" db="EMBL/GenBank/DDBJ databases">
        <title>A Genomic Blueprint of the Chicken Gut Microbiome.</title>
        <authorList>
            <person name="Gilroy R."/>
            <person name="Ravi A."/>
            <person name="Getino M."/>
            <person name="Pursley I."/>
            <person name="Horton D.L."/>
            <person name="Alikhan N.-F."/>
            <person name="Baker D."/>
            <person name="Gharbi K."/>
            <person name="Hall N."/>
            <person name="Watson M."/>
            <person name="Adriaenssens E.M."/>
            <person name="Foster-Nyarko E."/>
            <person name="Jarju S."/>
            <person name="Secka A."/>
            <person name="Antonio M."/>
            <person name="Oren A."/>
            <person name="Chaudhuri R."/>
            <person name="La Ragione R.M."/>
            <person name="Hildebrand F."/>
            <person name="Pallen M.J."/>
        </authorList>
    </citation>
    <scope>NUCLEOTIDE SEQUENCE [LARGE SCALE GENOMIC DNA]</scope>
    <source>
        <strain evidence="2 3">Sa3CVN1</strain>
    </source>
</reference>
<dbReference type="InterPro" id="IPR053225">
    <property type="entry name" value="Acyl-CoA_N-acyltransferase"/>
</dbReference>
<protein>
    <submittedName>
        <fullName evidence="2">GNAT family N-acetyltransferase</fullName>
    </submittedName>
</protein>
<dbReference type="Gene3D" id="3.40.630.30">
    <property type="match status" value="1"/>
</dbReference>
<dbReference type="Pfam" id="PF08445">
    <property type="entry name" value="FR47"/>
    <property type="match status" value="1"/>
</dbReference>
<dbReference type="InterPro" id="IPR016181">
    <property type="entry name" value="Acyl_CoA_acyltransferase"/>
</dbReference>
<dbReference type="InterPro" id="IPR013653">
    <property type="entry name" value="GCN5-like_dom"/>
</dbReference>
<accession>A0ABR8PXQ8</accession>
<sequence length="237" mass="27218">MSEDIANSMLYKNYILNVDMIECIRRGNVDILFASSEGVLIQDKYSLIYMLSAENLEIAERMIKLIPFEAEMVVVHQDFCCKLIENRINSNFNIACYYSVWTKKLLIEIPRGEIEVRKLTKENLDIVVSSYSSIDLVGKEYIEERIESENMLGAFINEKLCGFIGNHEEGSIGLLEVLEEYRGMGIATILQAEATNKALKEGRIPYGEVREENEKSLGLQKKLGFEICNDKIYWLMK</sequence>
<dbReference type="SUPFAM" id="SSF55729">
    <property type="entry name" value="Acyl-CoA N-acyltransferases (Nat)"/>
    <property type="match status" value="1"/>
</dbReference>
<dbReference type="PROSITE" id="PS51186">
    <property type="entry name" value="GNAT"/>
    <property type="match status" value="1"/>
</dbReference>
<proteinExistence type="predicted"/>
<dbReference type="InterPro" id="IPR000182">
    <property type="entry name" value="GNAT_dom"/>
</dbReference>
<dbReference type="RefSeq" id="WP_143317412.1">
    <property type="nucleotide sequence ID" value="NZ_JACSRA010000032.1"/>
</dbReference>
<organism evidence="2 3">
    <name type="scientific">Clostridium cibarium</name>
    <dbReference type="NCBI Taxonomy" id="2762247"/>
    <lineage>
        <taxon>Bacteria</taxon>
        <taxon>Bacillati</taxon>
        <taxon>Bacillota</taxon>
        <taxon>Clostridia</taxon>
        <taxon>Eubacteriales</taxon>
        <taxon>Clostridiaceae</taxon>
        <taxon>Clostridium</taxon>
    </lineage>
</organism>
<dbReference type="CDD" id="cd04301">
    <property type="entry name" value="NAT_SF"/>
    <property type="match status" value="1"/>
</dbReference>
<evidence type="ECO:0000259" key="1">
    <source>
        <dbReference type="PROSITE" id="PS51186"/>
    </source>
</evidence>
<dbReference type="PANTHER" id="PTHR20958">
    <property type="entry name" value="GLYCINE N-ACYLTRANSFERASE-LIKE PROTEIN"/>
    <property type="match status" value="1"/>
</dbReference>
<keyword evidence="3" id="KW-1185">Reference proteome</keyword>